<evidence type="ECO:0000313" key="2">
    <source>
        <dbReference type="EMBL" id="ANZ52521.1"/>
    </source>
</evidence>
<protein>
    <submittedName>
        <fullName evidence="2">C1 protein</fullName>
    </submittedName>
</protein>
<name>A0A219UYN1_9GEMI</name>
<reference evidence="2" key="1">
    <citation type="submission" date="2016-06" db="EMBL/GenBank/DDBJ databases">
        <title>Tomato leaf curl Joydebpur betasatellite isolate infecting chilli in Begusarai, Bihar.</title>
        <authorList>
            <person name="Kumar R."/>
            <person name="Kadri S."/>
            <person name="Gupta P."/>
            <person name="Reddy S."/>
        </authorList>
    </citation>
    <scope>NUCLEOTIDE SEQUENCE</scope>
    <source>
        <strain evidence="2">Begusarai</strain>
    </source>
</reference>
<dbReference type="Pfam" id="PF09593">
    <property type="entry name" value="Pathogen_betaC1"/>
    <property type="match status" value="1"/>
</dbReference>
<dbReference type="InterPro" id="IPR018583">
    <property type="entry name" value="CLCuD_DNA-betaC1"/>
</dbReference>
<proteinExistence type="predicted"/>
<feature type="domain" description="Cotton leaf-curl disease DNA-betaC1" evidence="1">
    <location>
        <begin position="2"/>
        <end position="114"/>
    </location>
</feature>
<dbReference type="EMBL" id="KX452730">
    <property type="protein sequence ID" value="ANZ52521.1"/>
    <property type="molecule type" value="Genomic_DNA"/>
</dbReference>
<organism evidence="2">
    <name type="scientific">Tomato leaf curl Joydebpur virus</name>
    <dbReference type="NCBI Taxonomy" id="309390"/>
    <lineage>
        <taxon>Viruses</taxon>
        <taxon>Monodnaviria</taxon>
        <taxon>Shotokuvirae</taxon>
        <taxon>Cressdnaviricota</taxon>
        <taxon>Repensiviricetes</taxon>
        <taxon>Geplafuvirales</taxon>
        <taxon>Geminiviridae</taxon>
        <taxon>Begomovirus</taxon>
        <taxon>Begomovirus solanumjoydebpurense</taxon>
    </lineage>
</organism>
<evidence type="ECO:0000259" key="1">
    <source>
        <dbReference type="Pfam" id="PF09593"/>
    </source>
</evidence>
<accession>A0A219UYN1</accession>
<sequence>MTIKYHNSNGLEFTVNVKLTNDNSIMVHVDLTSTRSPALAKAKFRIPYAHHGIIPPFDFNDLEEGIGNLLKLMYKDSTIREFRREDMGESIDILMMSEAQAVDMVVIGEWDMDIYAHV</sequence>